<proteinExistence type="predicted"/>
<dbReference type="Proteomes" id="UP000887569">
    <property type="component" value="Unplaced"/>
</dbReference>
<organism evidence="2 3">
    <name type="scientific">Parascaris univalens</name>
    <name type="common">Nematode worm</name>
    <dbReference type="NCBI Taxonomy" id="6257"/>
    <lineage>
        <taxon>Eukaryota</taxon>
        <taxon>Metazoa</taxon>
        <taxon>Ecdysozoa</taxon>
        <taxon>Nematoda</taxon>
        <taxon>Chromadorea</taxon>
        <taxon>Rhabditida</taxon>
        <taxon>Spirurina</taxon>
        <taxon>Ascaridomorpha</taxon>
        <taxon>Ascaridoidea</taxon>
        <taxon>Ascarididae</taxon>
        <taxon>Parascaris</taxon>
    </lineage>
</organism>
<evidence type="ECO:0000313" key="3">
    <source>
        <dbReference type="WBParaSite" id="PgR018_g098_t03"/>
    </source>
</evidence>
<protein>
    <submittedName>
        <fullName evidence="3">Uncharacterized protein</fullName>
    </submittedName>
</protein>
<dbReference type="AlphaFoldDB" id="A0A915AZE0"/>
<accession>A0A915AZE0</accession>
<feature type="compositionally biased region" description="Polar residues" evidence="1">
    <location>
        <begin position="53"/>
        <end position="66"/>
    </location>
</feature>
<keyword evidence="2" id="KW-1185">Reference proteome</keyword>
<dbReference type="WBParaSite" id="PgR018_g098_t03">
    <property type="protein sequence ID" value="PgR018_g098_t03"/>
    <property type="gene ID" value="PgR018_g098"/>
</dbReference>
<name>A0A915AZE0_PARUN</name>
<feature type="region of interest" description="Disordered" evidence="1">
    <location>
        <begin position="53"/>
        <end position="72"/>
    </location>
</feature>
<evidence type="ECO:0000256" key="1">
    <source>
        <dbReference type="SAM" id="MobiDB-lite"/>
    </source>
</evidence>
<reference evidence="3" key="1">
    <citation type="submission" date="2022-11" db="UniProtKB">
        <authorList>
            <consortium name="WormBaseParasite"/>
        </authorList>
    </citation>
    <scope>IDENTIFICATION</scope>
</reference>
<sequence length="72" mass="8030">MENQEGGADNTGTFDGRVFVLARTRKRFFSWRGRGTKCEQLLASKLNEPDIISSLNTTGNSAVNRPTKNRGR</sequence>
<evidence type="ECO:0000313" key="2">
    <source>
        <dbReference type="Proteomes" id="UP000887569"/>
    </source>
</evidence>